<dbReference type="EMBL" id="KQ086344">
    <property type="protein sequence ID" value="KLO05215.1"/>
    <property type="molecule type" value="Genomic_DNA"/>
</dbReference>
<organism evidence="1 2">
    <name type="scientific">Schizopora paradoxa</name>
    <dbReference type="NCBI Taxonomy" id="27342"/>
    <lineage>
        <taxon>Eukaryota</taxon>
        <taxon>Fungi</taxon>
        <taxon>Dikarya</taxon>
        <taxon>Basidiomycota</taxon>
        <taxon>Agaricomycotina</taxon>
        <taxon>Agaricomycetes</taxon>
        <taxon>Hymenochaetales</taxon>
        <taxon>Schizoporaceae</taxon>
        <taxon>Schizopora</taxon>
    </lineage>
</organism>
<evidence type="ECO:0000313" key="2">
    <source>
        <dbReference type="Proteomes" id="UP000053477"/>
    </source>
</evidence>
<reference evidence="1 2" key="1">
    <citation type="submission" date="2015-04" db="EMBL/GenBank/DDBJ databases">
        <title>Complete genome sequence of Schizopora paradoxa KUC8140, a cosmopolitan wood degrader in East Asia.</title>
        <authorList>
            <consortium name="DOE Joint Genome Institute"/>
            <person name="Min B."/>
            <person name="Park H."/>
            <person name="Jang Y."/>
            <person name="Kim J.-J."/>
            <person name="Kim K.H."/>
            <person name="Pangilinan J."/>
            <person name="Lipzen A."/>
            <person name="Riley R."/>
            <person name="Grigoriev I.V."/>
            <person name="Spatafora J.W."/>
            <person name="Choi I.-G."/>
        </authorList>
    </citation>
    <scope>NUCLEOTIDE SEQUENCE [LARGE SCALE GENOMIC DNA]</scope>
    <source>
        <strain evidence="1 2">KUC8140</strain>
    </source>
</reference>
<accession>A0A0H2R0A7</accession>
<name>A0A0H2R0A7_9AGAM</name>
<dbReference type="AlphaFoldDB" id="A0A0H2R0A7"/>
<dbReference type="InParanoid" id="A0A0H2R0A7"/>
<proteinExistence type="predicted"/>
<evidence type="ECO:0000313" key="1">
    <source>
        <dbReference type="EMBL" id="KLO05215.1"/>
    </source>
</evidence>
<dbReference type="Proteomes" id="UP000053477">
    <property type="component" value="Unassembled WGS sequence"/>
</dbReference>
<keyword evidence="2" id="KW-1185">Reference proteome</keyword>
<protein>
    <submittedName>
        <fullName evidence="1">Uncharacterized protein</fullName>
    </submittedName>
</protein>
<sequence length="158" mass="18055">MAATQIQAPYSNITLTYDVAIRFTKRYSPIPEPQDYFFSVRSEKEPETMCIPPEGLKCLVWDAFCTGTFSTAAFNTDHRPKQWSFSWNRKPELQSYQQPLASFFGNNAQTVPIECFMAFYTFVKSASNSKRLSRRTSSSDTTSRNVFDPWAGVDIVVD</sequence>
<gene>
    <name evidence="1" type="ORF">SCHPADRAFT_896441</name>
</gene>